<comment type="caution">
    <text evidence="1">The sequence shown here is derived from an EMBL/GenBank/DDBJ whole genome shotgun (WGS) entry which is preliminary data.</text>
</comment>
<dbReference type="EMBL" id="MU394418">
    <property type="protein sequence ID" value="KAI6080874.1"/>
    <property type="molecule type" value="Genomic_DNA"/>
</dbReference>
<evidence type="ECO:0000313" key="1">
    <source>
        <dbReference type="EMBL" id="KAI6080874.1"/>
    </source>
</evidence>
<gene>
    <name evidence="1" type="ORF">F4821DRAFT_265473</name>
</gene>
<evidence type="ECO:0000313" key="2">
    <source>
        <dbReference type="Proteomes" id="UP001497680"/>
    </source>
</evidence>
<protein>
    <submittedName>
        <fullName evidence="1">Uncharacterized protein</fullName>
    </submittedName>
</protein>
<dbReference type="Proteomes" id="UP001497680">
    <property type="component" value="Unassembled WGS sequence"/>
</dbReference>
<sequence>MSLMMDNGILLASLDDLASLPREVIDMVIVFLDVNSATRFTQVNRQAQLLLWSRANYRFIRAVLFDRHFRSHYRVKNRNKTILTTVTVQDLADLIFTVESSLCKNCSNYGDRNLWGVELVDGHAVCYHDYCAYETTMLRYGTHWIMPTYHMVKRLLLSRDASTGQLVACDPENPNSEYVPVIQLVAL</sequence>
<organism evidence="1 2">
    <name type="scientific">Hypoxylon rubiginosum</name>
    <dbReference type="NCBI Taxonomy" id="110542"/>
    <lineage>
        <taxon>Eukaryota</taxon>
        <taxon>Fungi</taxon>
        <taxon>Dikarya</taxon>
        <taxon>Ascomycota</taxon>
        <taxon>Pezizomycotina</taxon>
        <taxon>Sordariomycetes</taxon>
        <taxon>Xylariomycetidae</taxon>
        <taxon>Xylariales</taxon>
        <taxon>Hypoxylaceae</taxon>
        <taxon>Hypoxylon</taxon>
    </lineage>
</organism>
<reference evidence="1 2" key="1">
    <citation type="journal article" date="2022" name="New Phytol.">
        <title>Ecological generalism drives hyperdiversity of secondary metabolite gene clusters in xylarialean endophytes.</title>
        <authorList>
            <person name="Franco M.E.E."/>
            <person name="Wisecaver J.H."/>
            <person name="Arnold A.E."/>
            <person name="Ju Y.M."/>
            <person name="Slot J.C."/>
            <person name="Ahrendt S."/>
            <person name="Moore L.P."/>
            <person name="Eastman K.E."/>
            <person name="Scott K."/>
            <person name="Konkel Z."/>
            <person name="Mondo S.J."/>
            <person name="Kuo A."/>
            <person name="Hayes R.D."/>
            <person name="Haridas S."/>
            <person name="Andreopoulos B."/>
            <person name="Riley R."/>
            <person name="LaButti K."/>
            <person name="Pangilinan J."/>
            <person name="Lipzen A."/>
            <person name="Amirebrahimi M."/>
            <person name="Yan J."/>
            <person name="Adam C."/>
            <person name="Keymanesh K."/>
            <person name="Ng V."/>
            <person name="Louie K."/>
            <person name="Northen T."/>
            <person name="Drula E."/>
            <person name="Henrissat B."/>
            <person name="Hsieh H.M."/>
            <person name="Youens-Clark K."/>
            <person name="Lutzoni F."/>
            <person name="Miadlikowska J."/>
            <person name="Eastwood D.C."/>
            <person name="Hamelin R.C."/>
            <person name="Grigoriev I.V."/>
            <person name="U'Ren J.M."/>
        </authorList>
    </citation>
    <scope>NUCLEOTIDE SEQUENCE [LARGE SCALE GENOMIC DNA]</scope>
    <source>
        <strain evidence="1 2">ER1909</strain>
    </source>
</reference>
<accession>A0ACC0CKC1</accession>
<keyword evidence="2" id="KW-1185">Reference proteome</keyword>
<name>A0ACC0CKC1_9PEZI</name>
<proteinExistence type="predicted"/>